<evidence type="ECO:0000256" key="3">
    <source>
        <dbReference type="ARBA" id="ARBA00008277"/>
    </source>
</evidence>
<dbReference type="PANTHER" id="PTHR43400:SF1">
    <property type="entry name" value="FUMARATE REDUCTASE"/>
    <property type="match status" value="1"/>
</dbReference>
<evidence type="ECO:0000256" key="1">
    <source>
        <dbReference type="ARBA" id="ARBA00001974"/>
    </source>
</evidence>
<keyword evidence="4" id="KW-0813">Transport</keyword>
<comment type="similarity">
    <text evidence="3">Belongs to the EROs family.</text>
</comment>
<dbReference type="SUPFAM" id="SSF56425">
    <property type="entry name" value="Succinate dehydrogenase/fumarate reductase flavoprotein, catalytic domain"/>
    <property type="match status" value="1"/>
</dbReference>
<dbReference type="InterPro" id="IPR050315">
    <property type="entry name" value="FAD-oxidoreductase_2"/>
</dbReference>
<keyword evidence="18" id="KW-1185">Reference proteome</keyword>
<keyword evidence="13" id="KW-0325">Glycoprotein</keyword>
<dbReference type="GO" id="GO:0015035">
    <property type="term" value="F:protein-disulfide reductase activity"/>
    <property type="evidence" value="ECO:0007669"/>
    <property type="project" value="InterPro"/>
</dbReference>
<evidence type="ECO:0000256" key="9">
    <source>
        <dbReference type="ARBA" id="ARBA00022982"/>
    </source>
</evidence>
<dbReference type="GO" id="GO:0005789">
    <property type="term" value="C:endoplasmic reticulum membrane"/>
    <property type="evidence" value="ECO:0007669"/>
    <property type="project" value="UniProtKB-SubCell"/>
</dbReference>
<keyword evidence="10" id="KW-0560">Oxidoreductase</keyword>
<dbReference type="Proteomes" id="UP001165065">
    <property type="component" value="Unassembled WGS sequence"/>
</dbReference>
<name>A0A9W7GCI9_9STRA</name>
<gene>
    <name evidence="17" type="ORF">TrCOL_g2016</name>
</gene>
<dbReference type="Pfam" id="PF00890">
    <property type="entry name" value="FAD_binding_2"/>
    <property type="match status" value="1"/>
</dbReference>
<feature type="domain" description="Cytochrome b5 heme-binding" evidence="16">
    <location>
        <begin position="1016"/>
        <end position="1091"/>
    </location>
</feature>
<dbReference type="SUPFAM" id="SSF51905">
    <property type="entry name" value="FAD/NAD(P)-binding domain"/>
    <property type="match status" value="1"/>
</dbReference>
<dbReference type="Pfam" id="PF04137">
    <property type="entry name" value="ERO1"/>
    <property type="match status" value="1"/>
</dbReference>
<dbReference type="InterPro" id="IPR027477">
    <property type="entry name" value="Succ_DH/fumarate_Rdtase_cat_sf"/>
</dbReference>
<keyword evidence="12" id="KW-1015">Disulfide bond</keyword>
<dbReference type="InterPro" id="IPR003953">
    <property type="entry name" value="FAD-dep_OxRdtase_2_FAD-bd"/>
</dbReference>
<dbReference type="Gene3D" id="3.10.120.10">
    <property type="entry name" value="Cytochrome b5-like heme/steroid binding domain"/>
    <property type="match status" value="1"/>
</dbReference>
<evidence type="ECO:0000313" key="17">
    <source>
        <dbReference type="EMBL" id="GMI39989.1"/>
    </source>
</evidence>
<dbReference type="PANTHER" id="PTHR43400">
    <property type="entry name" value="FUMARATE REDUCTASE"/>
    <property type="match status" value="1"/>
</dbReference>
<protein>
    <recommendedName>
        <fullName evidence="16">Cytochrome b5 heme-binding domain-containing protein</fullName>
    </recommendedName>
</protein>
<keyword evidence="8" id="KW-0274">FAD</keyword>
<dbReference type="Gene3D" id="3.50.50.60">
    <property type="entry name" value="FAD/NAD(P)-binding domain"/>
    <property type="match status" value="1"/>
</dbReference>
<evidence type="ECO:0000256" key="14">
    <source>
        <dbReference type="ARBA" id="ARBA00023284"/>
    </source>
</evidence>
<dbReference type="Gene3D" id="3.90.700.10">
    <property type="entry name" value="Succinate dehydrogenase/fumarate reductase flavoprotein, catalytic domain"/>
    <property type="match status" value="1"/>
</dbReference>
<keyword evidence="5" id="KW-0285">Flavoprotein</keyword>
<keyword evidence="11" id="KW-0472">Membrane</keyword>
<feature type="signal peptide" evidence="15">
    <location>
        <begin position="1"/>
        <end position="21"/>
    </location>
</feature>
<organism evidence="17 18">
    <name type="scientific">Triparma columacea</name>
    <dbReference type="NCBI Taxonomy" id="722753"/>
    <lineage>
        <taxon>Eukaryota</taxon>
        <taxon>Sar</taxon>
        <taxon>Stramenopiles</taxon>
        <taxon>Ochrophyta</taxon>
        <taxon>Bolidophyceae</taxon>
        <taxon>Parmales</taxon>
        <taxon>Triparmaceae</taxon>
        <taxon>Triparma</taxon>
    </lineage>
</organism>
<evidence type="ECO:0000259" key="16">
    <source>
        <dbReference type="PROSITE" id="PS50255"/>
    </source>
</evidence>
<dbReference type="GO" id="GO:0071949">
    <property type="term" value="F:FAD binding"/>
    <property type="evidence" value="ECO:0007669"/>
    <property type="project" value="InterPro"/>
</dbReference>
<reference evidence="18" key="1">
    <citation type="journal article" date="2023" name="Commun. Biol.">
        <title>Genome analysis of Parmales, the sister group of diatoms, reveals the evolutionary specialization of diatoms from phago-mixotrophs to photoautotrophs.</title>
        <authorList>
            <person name="Ban H."/>
            <person name="Sato S."/>
            <person name="Yoshikawa S."/>
            <person name="Yamada K."/>
            <person name="Nakamura Y."/>
            <person name="Ichinomiya M."/>
            <person name="Sato N."/>
            <person name="Blanc-Mathieu R."/>
            <person name="Endo H."/>
            <person name="Kuwata A."/>
            <person name="Ogata H."/>
        </authorList>
    </citation>
    <scope>NUCLEOTIDE SEQUENCE [LARGE SCALE GENOMIC DNA]</scope>
</reference>
<dbReference type="InterPro" id="IPR036188">
    <property type="entry name" value="FAD/NAD-bd_sf"/>
</dbReference>
<comment type="caution">
    <text evidence="17">The sequence shown here is derived from an EMBL/GenBank/DDBJ whole genome shotgun (WGS) entry which is preliminary data.</text>
</comment>
<dbReference type="EMBL" id="BRYA01001170">
    <property type="protein sequence ID" value="GMI39989.1"/>
    <property type="molecule type" value="Genomic_DNA"/>
</dbReference>
<evidence type="ECO:0000256" key="8">
    <source>
        <dbReference type="ARBA" id="ARBA00022827"/>
    </source>
</evidence>
<dbReference type="PROSITE" id="PS50255">
    <property type="entry name" value="CYTOCHROME_B5_2"/>
    <property type="match status" value="1"/>
</dbReference>
<dbReference type="InterPro" id="IPR037192">
    <property type="entry name" value="ERO1-like_sf"/>
</dbReference>
<evidence type="ECO:0000256" key="7">
    <source>
        <dbReference type="ARBA" id="ARBA00022824"/>
    </source>
</evidence>
<sequence length="1092" mass="118051">MSKGRYLPLMCLALLINLVPALISPQMQILPNPTTEIADEGQCTMKDVESANNEQLGIILKNVKDREFFRWFKVDLEVPCNFWKEEEEFVCSGGDDGVGSMDERAQSTMDPMDMFPSEDTDDEPLCGVESNPSFNFEPASDPIVTSDKRSTLTEDCSDPTKANFWVDICTGIDNNEEGSLKSTIDLHANEEHNTYYNGSHIWTAIYDDNCVGSDGGMCYEETVLYRLLSGIHSSTTISIAKHYYPPSKKKNRTSYEPNPSFAVQAFSDHPEYVRNLHFTYVFLLRALKKATPFLSTFNYNTGNSTDDMLTEMLVNRLTESSILDSCSSVFGAFDESLMFTSSPELKTTFKNIFHNVSSIVDCVQCQQCKLHAKMSLMGLGAGMKMLFLENIDSESISRNEVVAFINTLAKVSESITDIRELSQAYLEDNSFLSSAAAQEENLPLDLSDSCVSTIKQLATRNLISSELEIAMATEILNGNANLLAICKHYGDAPDKLLRILQDSNIAMAFQKPLPPDAIVVGTGLAGLAATLTILDNGGRVVLVEKEMRMGGNSAKASSGINACCPHGDAIEDSKELFKNDTTKSAGEGANPALIDVLVSGSEDAVEWLKSRVNVDLSQVAQLGGHSAKRTNRPSNGMAGAEIIYGMQRAVKEYEKQGKVEILLGRRVVDMIKEAGEEEGETVVKGVSVVDLSTNVTERLFAPNTILATGGFASDRSKGSYLEKYRPDLMNMPATAGEFSTGDGVGLATSLGAGLVGMDKVQLHPTGWVDPKDPESGTKTLAAELMRGVGGLLINSAGKRFVNEVSTRSNVTHHMLLHDPVYKSTGVWDVDRSVPAFWLVLSEEAAEEGRKHVDLYTHKGLMKEVKGLKGLAQEMGTSEKALKKTYEEYAKSANDGRDEFGKTVFRGVPKNAKSGKFYVGRVISVLHYCMGGVTIDEDGRVLGESGGAIGGLWAAGEVAGGVHGDNRLGGNSLLECTVFGRKVGGFIEVQGDSGVGSGAGGGSGGDWAAQASGGGADAEVSMEEVSLHGQTSDCWVALHGYAYDLTAFAEEHPPGPESIHELCGKDGTEVFKAVHSEGMLEDFMEEIRGKVMS</sequence>
<evidence type="ECO:0000256" key="5">
    <source>
        <dbReference type="ARBA" id="ARBA00022630"/>
    </source>
</evidence>
<dbReference type="GO" id="GO:0010181">
    <property type="term" value="F:FMN binding"/>
    <property type="evidence" value="ECO:0007669"/>
    <property type="project" value="InterPro"/>
</dbReference>
<dbReference type="SMART" id="SM01117">
    <property type="entry name" value="Cyt-b5"/>
    <property type="match status" value="1"/>
</dbReference>
<proteinExistence type="inferred from homology"/>
<dbReference type="GO" id="GO:0016972">
    <property type="term" value="F:thiol oxidase activity"/>
    <property type="evidence" value="ECO:0007669"/>
    <property type="project" value="InterPro"/>
</dbReference>
<dbReference type="InterPro" id="IPR001199">
    <property type="entry name" value="Cyt_B5-like_heme/steroid-bd"/>
</dbReference>
<evidence type="ECO:0000256" key="12">
    <source>
        <dbReference type="ARBA" id="ARBA00023157"/>
    </source>
</evidence>
<evidence type="ECO:0000256" key="2">
    <source>
        <dbReference type="ARBA" id="ARBA00004367"/>
    </source>
</evidence>
<dbReference type="GO" id="GO:0034975">
    <property type="term" value="P:protein folding in endoplasmic reticulum"/>
    <property type="evidence" value="ECO:0007669"/>
    <property type="project" value="InterPro"/>
</dbReference>
<feature type="chain" id="PRO_5040757603" description="Cytochrome b5 heme-binding domain-containing protein" evidence="15">
    <location>
        <begin position="22"/>
        <end position="1092"/>
    </location>
</feature>
<dbReference type="OrthoDB" id="10252157at2759"/>
<keyword evidence="6 15" id="KW-0732">Signal</keyword>
<evidence type="ECO:0000313" key="18">
    <source>
        <dbReference type="Proteomes" id="UP001165065"/>
    </source>
</evidence>
<evidence type="ECO:0000256" key="4">
    <source>
        <dbReference type="ARBA" id="ARBA00022448"/>
    </source>
</evidence>
<keyword evidence="14" id="KW-0676">Redox-active center</keyword>
<evidence type="ECO:0000256" key="6">
    <source>
        <dbReference type="ARBA" id="ARBA00022729"/>
    </source>
</evidence>
<dbReference type="NCBIfam" id="TIGR01813">
    <property type="entry name" value="flavo_cyto_c"/>
    <property type="match status" value="1"/>
</dbReference>
<keyword evidence="9" id="KW-0249">Electron transport</keyword>
<evidence type="ECO:0000256" key="13">
    <source>
        <dbReference type="ARBA" id="ARBA00023180"/>
    </source>
</evidence>
<dbReference type="SUPFAM" id="SSF110019">
    <property type="entry name" value="ERO1-like"/>
    <property type="match status" value="1"/>
</dbReference>
<keyword evidence="7" id="KW-0256">Endoplasmic reticulum</keyword>
<comment type="cofactor">
    <cofactor evidence="1">
        <name>FAD</name>
        <dbReference type="ChEBI" id="CHEBI:57692"/>
    </cofactor>
</comment>
<comment type="subcellular location">
    <subcellularLocation>
        <location evidence="2">Endoplasmic reticulum membrane</location>
        <topology evidence="2">Peripheral membrane protein</topology>
        <orientation evidence="2">Lumenal side</orientation>
    </subcellularLocation>
</comment>
<dbReference type="InterPro" id="IPR010960">
    <property type="entry name" value="Flavocytochrome_c"/>
</dbReference>
<evidence type="ECO:0000256" key="11">
    <source>
        <dbReference type="ARBA" id="ARBA00023136"/>
    </source>
</evidence>
<dbReference type="SUPFAM" id="SSF55856">
    <property type="entry name" value="Cytochrome b5-like heme/steroid binding domain"/>
    <property type="match status" value="1"/>
</dbReference>
<dbReference type="AlphaFoldDB" id="A0A9W7GCI9"/>
<dbReference type="Pfam" id="PF00173">
    <property type="entry name" value="Cyt-b5"/>
    <property type="match status" value="1"/>
</dbReference>
<evidence type="ECO:0000256" key="15">
    <source>
        <dbReference type="SAM" id="SignalP"/>
    </source>
</evidence>
<evidence type="ECO:0000256" key="10">
    <source>
        <dbReference type="ARBA" id="ARBA00023002"/>
    </source>
</evidence>
<accession>A0A9W7GCI9</accession>
<dbReference type="InterPro" id="IPR007266">
    <property type="entry name" value="Ero1"/>
</dbReference>
<dbReference type="InterPro" id="IPR036400">
    <property type="entry name" value="Cyt_B5-like_heme/steroid_sf"/>
</dbReference>